<evidence type="ECO:0000256" key="1">
    <source>
        <dbReference type="SAM" id="MobiDB-lite"/>
    </source>
</evidence>
<dbReference type="EMBL" id="BLXT01004769">
    <property type="protein sequence ID" value="GFO17249.1"/>
    <property type="molecule type" value="Genomic_DNA"/>
</dbReference>
<reference evidence="2 3" key="1">
    <citation type="journal article" date="2021" name="Elife">
        <title>Chloroplast acquisition without the gene transfer in kleptoplastic sea slugs, Plakobranchus ocellatus.</title>
        <authorList>
            <person name="Maeda T."/>
            <person name="Takahashi S."/>
            <person name="Yoshida T."/>
            <person name="Shimamura S."/>
            <person name="Takaki Y."/>
            <person name="Nagai Y."/>
            <person name="Toyoda A."/>
            <person name="Suzuki Y."/>
            <person name="Arimoto A."/>
            <person name="Ishii H."/>
            <person name="Satoh N."/>
            <person name="Nishiyama T."/>
            <person name="Hasebe M."/>
            <person name="Maruyama T."/>
            <person name="Minagawa J."/>
            <person name="Obokata J."/>
            <person name="Shigenobu S."/>
        </authorList>
    </citation>
    <scope>NUCLEOTIDE SEQUENCE [LARGE SCALE GENOMIC DNA]</scope>
</reference>
<feature type="compositionally biased region" description="Basic and acidic residues" evidence="1">
    <location>
        <begin position="54"/>
        <end position="66"/>
    </location>
</feature>
<protein>
    <submittedName>
        <fullName evidence="2">Uncharacterized protein</fullName>
    </submittedName>
</protein>
<dbReference type="AlphaFoldDB" id="A0AAV4BFX4"/>
<dbReference type="Proteomes" id="UP000735302">
    <property type="component" value="Unassembled WGS sequence"/>
</dbReference>
<accession>A0AAV4BFX4</accession>
<comment type="caution">
    <text evidence="2">The sequence shown here is derived from an EMBL/GenBank/DDBJ whole genome shotgun (WGS) entry which is preliminary data.</text>
</comment>
<gene>
    <name evidence="2" type="ORF">PoB_004375400</name>
</gene>
<keyword evidence="3" id="KW-1185">Reference proteome</keyword>
<evidence type="ECO:0000313" key="3">
    <source>
        <dbReference type="Proteomes" id="UP000735302"/>
    </source>
</evidence>
<feature type="region of interest" description="Disordered" evidence="1">
    <location>
        <begin position="47"/>
        <end position="88"/>
    </location>
</feature>
<sequence>MLNKLPQYITNIFKKNPEIDVVEYIQRHKRMWAGHIAREKDTRWTKRCASGNQGHEEETGADRKQDGWMTSGNQYAQNERGRHKIGGSGIYLQRSTSCS</sequence>
<proteinExistence type="predicted"/>
<name>A0AAV4BFX4_9GAST</name>
<organism evidence="2 3">
    <name type="scientific">Plakobranchus ocellatus</name>
    <dbReference type="NCBI Taxonomy" id="259542"/>
    <lineage>
        <taxon>Eukaryota</taxon>
        <taxon>Metazoa</taxon>
        <taxon>Spiralia</taxon>
        <taxon>Lophotrochozoa</taxon>
        <taxon>Mollusca</taxon>
        <taxon>Gastropoda</taxon>
        <taxon>Heterobranchia</taxon>
        <taxon>Euthyneura</taxon>
        <taxon>Panpulmonata</taxon>
        <taxon>Sacoglossa</taxon>
        <taxon>Placobranchoidea</taxon>
        <taxon>Plakobranchidae</taxon>
        <taxon>Plakobranchus</taxon>
    </lineage>
</organism>
<evidence type="ECO:0000313" key="2">
    <source>
        <dbReference type="EMBL" id="GFO17249.1"/>
    </source>
</evidence>
<feature type="compositionally biased region" description="Polar residues" evidence="1">
    <location>
        <begin position="68"/>
        <end position="77"/>
    </location>
</feature>